<dbReference type="InterPro" id="IPR029058">
    <property type="entry name" value="AB_hydrolase_fold"/>
</dbReference>
<dbReference type="PANTHER" id="PTHR13136">
    <property type="entry name" value="TESTIS DEVELOPMENT PROTEIN PRTD"/>
    <property type="match status" value="1"/>
</dbReference>
<sequence>MSHAACRDDVPIGASECLHRLIDGETGRWWLPHGPLEVRGEPRLGRLLIAHGAGAGQDSTFLQRLREALADQGVQTLAIEFAYLQRMRREGRRRPPPRIDHLVEEFTAWCDLLSHPELPPLWLGGKSLGGRVASLVAARDGAAGLVLCGYPFHPPRRPERLRLDHWPALACPTLVVQGARDPFGTREEVVGYALPSVARLHWLEDGDHDWKPRRASGLTQAALIDQGAAAIAAFMATPVRGASE</sequence>
<organism evidence="2 3">
    <name type="scientific">Halomonas shengliensis</name>
    <dbReference type="NCBI Taxonomy" id="419597"/>
    <lineage>
        <taxon>Bacteria</taxon>
        <taxon>Pseudomonadati</taxon>
        <taxon>Pseudomonadota</taxon>
        <taxon>Gammaproteobacteria</taxon>
        <taxon>Oceanospirillales</taxon>
        <taxon>Halomonadaceae</taxon>
        <taxon>Halomonas</taxon>
    </lineage>
</organism>
<evidence type="ECO:0000259" key="1">
    <source>
        <dbReference type="Pfam" id="PF20408"/>
    </source>
</evidence>
<name>A0A1H0H5R7_9GAMM</name>
<accession>A0A1H0H5R7</accession>
<dbReference type="Pfam" id="PF20408">
    <property type="entry name" value="Abhydrolase_11"/>
    <property type="match status" value="1"/>
</dbReference>
<dbReference type="RefSeq" id="WP_342670384.1">
    <property type="nucleotide sequence ID" value="NZ_FNIV01000004.1"/>
</dbReference>
<dbReference type="SUPFAM" id="SSF53474">
    <property type="entry name" value="alpha/beta-Hydrolases"/>
    <property type="match status" value="1"/>
</dbReference>
<dbReference type="Gene3D" id="3.40.50.1820">
    <property type="entry name" value="alpha/beta hydrolase"/>
    <property type="match status" value="1"/>
</dbReference>
<dbReference type="STRING" id="419597.SAMN04487957_10419"/>
<dbReference type="PANTHER" id="PTHR13136:SF11">
    <property type="entry name" value="TESTIS-EXPRESSED PROTEIN 30"/>
    <property type="match status" value="1"/>
</dbReference>
<reference evidence="3" key="1">
    <citation type="submission" date="2016-10" db="EMBL/GenBank/DDBJ databases">
        <authorList>
            <person name="Varghese N."/>
            <person name="Submissions S."/>
        </authorList>
    </citation>
    <scope>NUCLEOTIDE SEQUENCE [LARGE SCALE GENOMIC DNA]</scope>
    <source>
        <strain evidence="3">CGMCC 1.6444</strain>
    </source>
</reference>
<dbReference type="EMBL" id="FNIV01000004">
    <property type="protein sequence ID" value="SDO14430.1"/>
    <property type="molecule type" value="Genomic_DNA"/>
</dbReference>
<dbReference type="InterPro" id="IPR026555">
    <property type="entry name" value="NSL3/Tex30"/>
</dbReference>
<gene>
    <name evidence="2" type="ORF">SAMN04487957_10419</name>
</gene>
<dbReference type="Proteomes" id="UP000199075">
    <property type="component" value="Unassembled WGS sequence"/>
</dbReference>
<dbReference type="AlphaFoldDB" id="A0A1H0H5R7"/>
<keyword evidence="3" id="KW-1185">Reference proteome</keyword>
<evidence type="ECO:0000313" key="2">
    <source>
        <dbReference type="EMBL" id="SDO14430.1"/>
    </source>
</evidence>
<dbReference type="InterPro" id="IPR046879">
    <property type="entry name" value="KANL3/Tex30_Abhydrolase"/>
</dbReference>
<feature type="domain" description="KANL3/Tex30 alpha/beta hydrolase-like" evidence="1">
    <location>
        <begin position="46"/>
        <end position="235"/>
    </location>
</feature>
<protein>
    <recommendedName>
        <fullName evidence="1">KANL3/Tex30 alpha/beta hydrolase-like domain-containing protein</fullName>
    </recommendedName>
</protein>
<proteinExistence type="predicted"/>
<evidence type="ECO:0000313" key="3">
    <source>
        <dbReference type="Proteomes" id="UP000199075"/>
    </source>
</evidence>